<organism evidence="6 7">
    <name type="scientific">Aphanomyces astaci</name>
    <name type="common">Crayfish plague agent</name>
    <dbReference type="NCBI Taxonomy" id="112090"/>
    <lineage>
        <taxon>Eukaryota</taxon>
        <taxon>Sar</taxon>
        <taxon>Stramenopiles</taxon>
        <taxon>Oomycota</taxon>
        <taxon>Saprolegniomycetes</taxon>
        <taxon>Saprolegniales</taxon>
        <taxon>Verrucalvaceae</taxon>
        <taxon>Aphanomyces</taxon>
    </lineage>
</organism>
<dbReference type="GO" id="GO:0004664">
    <property type="term" value="F:prephenate dehydratase activity"/>
    <property type="evidence" value="ECO:0007669"/>
    <property type="project" value="InterPro"/>
</dbReference>
<dbReference type="SUPFAM" id="SSF48600">
    <property type="entry name" value="Chorismate mutase II"/>
    <property type="match status" value="1"/>
</dbReference>
<dbReference type="NCBIfam" id="TIGR01802">
    <property type="entry name" value="CM_pl-yst"/>
    <property type="match status" value="1"/>
</dbReference>
<evidence type="ECO:0000313" key="7">
    <source>
        <dbReference type="Proteomes" id="UP000265716"/>
    </source>
</evidence>
<dbReference type="Proteomes" id="UP000265716">
    <property type="component" value="Unassembled WGS sequence"/>
</dbReference>
<dbReference type="SUPFAM" id="SSF53850">
    <property type="entry name" value="Periplasmic binding protein-like II"/>
    <property type="match status" value="1"/>
</dbReference>
<evidence type="ECO:0000256" key="1">
    <source>
        <dbReference type="ARBA" id="ARBA00004496"/>
    </source>
</evidence>
<evidence type="ECO:0000259" key="5">
    <source>
        <dbReference type="PROSITE" id="PS51171"/>
    </source>
</evidence>
<dbReference type="Gene3D" id="3.40.190.10">
    <property type="entry name" value="Periplasmic binding protein-like II"/>
    <property type="match status" value="2"/>
</dbReference>
<name>A0A397D2H7_APHAT</name>
<keyword evidence="4" id="KW-0413">Isomerase</keyword>
<dbReference type="VEuPathDB" id="FungiDB:H257_06224"/>
<dbReference type="GO" id="GO:0004106">
    <property type="term" value="F:chorismate mutase activity"/>
    <property type="evidence" value="ECO:0007669"/>
    <property type="project" value="UniProtKB-EC"/>
</dbReference>
<dbReference type="PROSITE" id="PS51171">
    <property type="entry name" value="PREPHENATE_DEHYDR_3"/>
    <property type="match status" value="1"/>
</dbReference>
<dbReference type="GO" id="GO:0009094">
    <property type="term" value="P:L-phenylalanine biosynthetic process"/>
    <property type="evidence" value="ECO:0007669"/>
    <property type="project" value="InterPro"/>
</dbReference>
<dbReference type="InterPro" id="IPR045865">
    <property type="entry name" value="ACT-like_dom_sf"/>
</dbReference>
<dbReference type="CDD" id="cd04905">
    <property type="entry name" value="ACT_CM-PDT"/>
    <property type="match status" value="1"/>
</dbReference>
<feature type="domain" description="Prephenate dehydratase" evidence="5">
    <location>
        <begin position="288"/>
        <end position="465"/>
    </location>
</feature>
<dbReference type="UniPathway" id="UPA00120">
    <property type="reaction ID" value="UER00203"/>
</dbReference>
<dbReference type="EMBL" id="QUTC01005528">
    <property type="protein sequence ID" value="RHY57520.1"/>
    <property type="molecule type" value="Genomic_DNA"/>
</dbReference>
<keyword evidence="3" id="KW-0963">Cytoplasm</keyword>
<evidence type="ECO:0000256" key="2">
    <source>
        <dbReference type="ARBA" id="ARBA00012404"/>
    </source>
</evidence>
<proteinExistence type="predicted"/>
<dbReference type="PANTHER" id="PTHR21145">
    <property type="entry name" value="CHORISMATE MUTASE"/>
    <property type="match status" value="1"/>
</dbReference>
<dbReference type="Pfam" id="PF00800">
    <property type="entry name" value="PDT"/>
    <property type="match status" value="1"/>
</dbReference>
<dbReference type="Gene3D" id="3.30.70.260">
    <property type="match status" value="1"/>
</dbReference>
<reference evidence="6 7" key="1">
    <citation type="submission" date="2018-08" db="EMBL/GenBank/DDBJ databases">
        <title>Aphanomyces genome sequencing and annotation.</title>
        <authorList>
            <person name="Minardi D."/>
            <person name="Oidtmann B."/>
            <person name="Van Der Giezen M."/>
            <person name="Studholme D.J."/>
        </authorList>
    </citation>
    <scope>NUCLEOTIDE SEQUENCE [LARGE SCALE GENOMIC DNA]</scope>
    <source>
        <strain evidence="6 7">SA</strain>
    </source>
</reference>
<dbReference type="PANTHER" id="PTHR21145:SF12">
    <property type="entry name" value="CHORISMATE MUTASE"/>
    <property type="match status" value="1"/>
</dbReference>
<dbReference type="EC" id="5.4.99.5" evidence="2"/>
<sequence>QNRWLFLINKDFCVILAKDRLHVHSSKSRNMTATPKKVLLDDYRNVLIRQEETIIFSLIERAQFLRNAPIYRKRADATASLLSFKGKYNGFEGSFLEFMLSETERLHALNRRYTSPDEHAFFPSFLPDPILPPLDYQSVLIPNTININDQIMSVYLEKLLPHITHDSDDHTTFGSSANADIAVLQALSKRIHFGKFIAEAKFQVTFLLLLSSSLTLNMKAETERYTALILANDAEGIMDALTNLAVEDVRVGMTCAKISCIVASRKSSCGCASRHQLAYLLQRLHHPSVSFVGPVGSFAHSAAVAHFANQRNFYPVGTLTDVFASVVAHQTAFGLVAFEDSQVGISKDAQLLLIASGLVVTAETVLERPFVLATSSASVPPADVTAVYMPASAEAGFGLIVDRIWSGAKVVQVASVDEAARCAQRLRGAVAVTTADAAKAADLHVLDTPVDLSAISKPPPALSVRFLVVGRSAQPPTGQDKTCLCVNVKHEVGSLLSALQVFKTHGVNMTCLESLQRSAAAGEFGFYMELDGHRDDRHVSDALAALRSTTQHVRCLGSFPVHHQRRS</sequence>
<dbReference type="Gene3D" id="1.10.590.10">
    <property type="entry name" value="Chorismate mutase, AroQ class superfamily, eukaryotic"/>
    <property type="match status" value="1"/>
</dbReference>
<comment type="caution">
    <text evidence="6">The sequence shown here is derived from an EMBL/GenBank/DDBJ whole genome shotgun (WGS) entry which is preliminary data.</text>
</comment>
<dbReference type="InterPro" id="IPR037039">
    <property type="entry name" value="CM_AroQ_sf_eucaryotic"/>
</dbReference>
<gene>
    <name evidence="6" type="ORF">DYB38_001176</name>
</gene>
<dbReference type="InterPro" id="IPR001086">
    <property type="entry name" value="Preph_deHydtase"/>
</dbReference>
<dbReference type="GO" id="GO:0046417">
    <property type="term" value="P:chorismate metabolic process"/>
    <property type="evidence" value="ECO:0007669"/>
    <property type="project" value="InterPro"/>
</dbReference>
<dbReference type="SUPFAM" id="SSF55021">
    <property type="entry name" value="ACT-like"/>
    <property type="match status" value="1"/>
</dbReference>
<evidence type="ECO:0000256" key="3">
    <source>
        <dbReference type="ARBA" id="ARBA00022490"/>
    </source>
</evidence>
<evidence type="ECO:0000256" key="4">
    <source>
        <dbReference type="ARBA" id="ARBA00023235"/>
    </source>
</evidence>
<dbReference type="InterPro" id="IPR036263">
    <property type="entry name" value="Chorismate_II_sf"/>
</dbReference>
<dbReference type="InterPro" id="IPR008238">
    <property type="entry name" value="Chorismate_mutase_AroQ_euk"/>
</dbReference>
<dbReference type="GO" id="GO:0005737">
    <property type="term" value="C:cytoplasm"/>
    <property type="evidence" value="ECO:0007669"/>
    <property type="project" value="UniProtKB-SubCell"/>
</dbReference>
<evidence type="ECO:0000313" key="6">
    <source>
        <dbReference type="EMBL" id="RHY57520.1"/>
    </source>
</evidence>
<accession>A0A397D2H7</accession>
<feature type="non-terminal residue" evidence="6">
    <location>
        <position position="1"/>
    </location>
</feature>
<protein>
    <recommendedName>
        <fullName evidence="2">chorismate mutase</fullName>
        <ecNumber evidence="2">5.4.99.5</ecNumber>
    </recommendedName>
</protein>
<dbReference type="PROSITE" id="PS51169">
    <property type="entry name" value="CHORISMATE_MUT_3"/>
    <property type="match status" value="1"/>
</dbReference>
<dbReference type="AlphaFoldDB" id="A0A397D2H7"/>
<comment type="subcellular location">
    <subcellularLocation>
        <location evidence="1">Cytoplasm</location>
    </subcellularLocation>
</comment>